<comment type="subcellular location">
    <subcellularLocation>
        <location evidence="2">Chromosome</location>
    </subcellularLocation>
    <subcellularLocation>
        <location evidence="1">Nucleus</location>
    </subcellularLocation>
</comment>
<dbReference type="GO" id="GO:0005737">
    <property type="term" value="C:cytoplasm"/>
    <property type="evidence" value="ECO:0007669"/>
    <property type="project" value="TreeGrafter"/>
</dbReference>
<dbReference type="InterPro" id="IPR056987">
    <property type="entry name" value="ZMYND8_CC"/>
</dbReference>
<dbReference type="FunFam" id="6.10.140.2220:FF:000002">
    <property type="entry name" value="Protein kinase C-binding protein 1 isoform C"/>
    <property type="match status" value="1"/>
</dbReference>
<dbReference type="GO" id="GO:0140006">
    <property type="term" value="F:histone H3 reader activity"/>
    <property type="evidence" value="ECO:0007669"/>
    <property type="project" value="UniProtKB-ARBA"/>
</dbReference>
<evidence type="ECO:0000256" key="7">
    <source>
        <dbReference type="ARBA" id="ARBA00022853"/>
    </source>
</evidence>
<comment type="caution">
    <text evidence="19">The sequence shown here is derived from an EMBL/GenBank/DDBJ whole genome shotgun (WGS) entry which is preliminary data.</text>
</comment>
<dbReference type="InterPro" id="IPR001487">
    <property type="entry name" value="Bromodomain"/>
</dbReference>
<keyword evidence="6" id="KW-0862">Zinc</keyword>
<dbReference type="FunFam" id="2.30.30.140:FF:000003">
    <property type="entry name" value="Protein kinase C-binding protein 1 isoform C"/>
    <property type="match status" value="1"/>
</dbReference>
<dbReference type="Pfam" id="PF00855">
    <property type="entry name" value="PWWP"/>
    <property type="match status" value="1"/>
</dbReference>
<keyword evidence="20" id="KW-1185">Reference proteome</keyword>
<dbReference type="PROSITE" id="PS50014">
    <property type="entry name" value="BROMODOMAIN_2"/>
    <property type="match status" value="1"/>
</dbReference>
<feature type="compositionally biased region" description="Polar residues" evidence="15">
    <location>
        <begin position="422"/>
        <end position="431"/>
    </location>
</feature>
<evidence type="ECO:0000313" key="20">
    <source>
        <dbReference type="Proteomes" id="UP000269221"/>
    </source>
</evidence>
<dbReference type="SUPFAM" id="SSF144232">
    <property type="entry name" value="HIT/MYND zinc finger-like"/>
    <property type="match status" value="1"/>
</dbReference>
<keyword evidence="4" id="KW-0479">Metal-binding</keyword>
<evidence type="ECO:0000256" key="2">
    <source>
        <dbReference type="ARBA" id="ARBA00004286"/>
    </source>
</evidence>
<feature type="compositionally biased region" description="Low complexity" evidence="15">
    <location>
        <begin position="777"/>
        <end position="803"/>
    </location>
</feature>
<evidence type="ECO:0000256" key="1">
    <source>
        <dbReference type="ARBA" id="ARBA00004123"/>
    </source>
</evidence>
<dbReference type="InterPro" id="IPR000313">
    <property type="entry name" value="PWWP_dom"/>
</dbReference>
<dbReference type="OrthoDB" id="6272564at2759"/>
<evidence type="ECO:0000256" key="14">
    <source>
        <dbReference type="SAM" id="Coils"/>
    </source>
</evidence>
<organism evidence="19 20">
    <name type="scientific">Hirundo rustica rustica</name>
    <dbReference type="NCBI Taxonomy" id="333673"/>
    <lineage>
        <taxon>Eukaryota</taxon>
        <taxon>Metazoa</taxon>
        <taxon>Chordata</taxon>
        <taxon>Craniata</taxon>
        <taxon>Vertebrata</taxon>
        <taxon>Euteleostomi</taxon>
        <taxon>Archelosauria</taxon>
        <taxon>Archosauria</taxon>
        <taxon>Dinosauria</taxon>
        <taxon>Saurischia</taxon>
        <taxon>Theropoda</taxon>
        <taxon>Coelurosauria</taxon>
        <taxon>Aves</taxon>
        <taxon>Neognathae</taxon>
        <taxon>Neoaves</taxon>
        <taxon>Telluraves</taxon>
        <taxon>Australaves</taxon>
        <taxon>Passeriformes</taxon>
        <taxon>Sylvioidea</taxon>
        <taxon>Hirundinidae</taxon>
        <taxon>Hirundo</taxon>
    </lineage>
</organism>
<dbReference type="AlphaFoldDB" id="A0A3M0JA33"/>
<evidence type="ECO:0000256" key="3">
    <source>
        <dbReference type="ARBA" id="ARBA00022454"/>
    </source>
</evidence>
<dbReference type="PANTHER" id="PTHR46453:SF3">
    <property type="entry name" value="MYND-TYPE ZINC FINGER-CONTAINING CHROMATIN READER ZMYND8"/>
    <property type="match status" value="1"/>
</dbReference>
<feature type="region of interest" description="Disordered" evidence="15">
    <location>
        <begin position="592"/>
        <end position="869"/>
    </location>
</feature>
<dbReference type="Gene3D" id="1.20.920.10">
    <property type="entry name" value="Bromodomain-like"/>
    <property type="match status" value="1"/>
</dbReference>
<dbReference type="EMBL" id="QRBI01000184">
    <property type="protein sequence ID" value="RMB95679.1"/>
    <property type="molecule type" value="Genomic_DNA"/>
</dbReference>
<feature type="region of interest" description="Disordered" evidence="15">
    <location>
        <begin position="1075"/>
        <end position="1126"/>
    </location>
</feature>
<evidence type="ECO:0008006" key="21">
    <source>
        <dbReference type="Google" id="ProtNLM"/>
    </source>
</evidence>
<evidence type="ECO:0000256" key="8">
    <source>
        <dbReference type="ARBA" id="ARBA00023015"/>
    </source>
</evidence>
<keyword evidence="9 12" id="KW-0103">Bromodomain</keyword>
<dbReference type="InterPro" id="IPR037967">
    <property type="entry name" value="ZMYND8_Bromo_dom"/>
</dbReference>
<dbReference type="GO" id="GO:0005634">
    <property type="term" value="C:nucleus"/>
    <property type="evidence" value="ECO:0007669"/>
    <property type="project" value="UniProtKB-SubCell"/>
</dbReference>
<feature type="domain" description="MYND-type" evidence="18">
    <location>
        <begin position="1032"/>
        <end position="1066"/>
    </location>
</feature>
<dbReference type="STRING" id="333673.A0A3M0JA33"/>
<protein>
    <recommendedName>
        <fullName evidence="21">MYND-type domain-containing protein</fullName>
    </recommendedName>
</protein>
<dbReference type="PRINTS" id="PR00503">
    <property type="entry name" value="BROMODOMAIN"/>
</dbReference>
<sequence length="1126" mass="124643">MGPGPPPHPNNGPPLPSKAFKYGEMYGAVLTLPFSSPLLVSSQLLLSLAEEEIKAEQEVVEGMDISTRSKDPGSAERTAQKRKFPSPPHSSNGHSPQDASTSPIKKKKKPGLLNSNNKEQKITVAECIETQSKAMTMLTIEQLSYLLKFALQKMKQPGTEPFQKPVSLDQHPDYAEYIFHPMDLCTLEKNVKKKMYGCTEAFLADAKWILHNCIIYNGGNHKLTQTAKVIIKICEHEMNEIEVCPECYLAACQKRENWFCEPCSNPHPLVWAKLKGFPFWPAKALRDKDGQVDARFFGQHDRAWVPINNCYLMSKEIPFSVKKTKSIFNSAMQEMEVYVDNIRRKFGVFNYAPFRTPYTPNNQYQMLLDPANPAAGTAKTDKQEKIKLNFDMTASPKILMSKSMLGSSTGRRISLTDMPRSPMSTNSSVHTGSDVEQDAEKKATSSHFSASEESMDFIEKNTASPAPTRTGQAGSLSGSPKPFSPQASTPISAKQERTSTPGSILNLNLANSNWFSALSTGGMSALLARDRSKAEMDLKELSESVQQQSTPVQLISPKRQIRSRFQLNLDKTIESCKAQLGINEISEAVYTAVEHSDSEDSEKSDTSDSEYSDEDQKSKNDQEEGEDKEGARSDKESLSLKKKPKPPAQNEDKEELKSTSPEVEKTEEPVKEKAVSDTEKEFSEKGKSLQHPAKEKLKGKDETDSPTVHLGLDSDSESELVIDLGDDHCTREGRKNKKESKEASPKQDVVGKTPPSSSASTQPLPETPVLTRSASQTPPAGVTATTSAASTVSAPSAATGSPVKKQRPLLPKETAPAVQRVVWNSSNKFQTSSQKWHMQKVQRQQQQQSQQSQSQQPQSSQGTRYQTRQAVKAVQQKEITQSTSTSTITLVTSTQPISMVTSSGSASTLSSSLNTDLPIATASADVAADIAKYTSKMMDAIKGTMTEIYNDLSKNTTGSTIAEIRRLRIEIEKLQWLHQQELSEMKHNLELTMAEMRQSLEQERDRLIAEVKKQLELEKQQAVDETKKKQWCANCKKEAIFYCCWNTSYCDYPCQQAHWPEHMKSCTQSATATQQETDTEISTETLNKSSQPSSSVQSTPTETASTPKEKEGSADKSKESVTDPSV</sequence>
<keyword evidence="10" id="KW-0804">Transcription</keyword>
<accession>A0A3M0JA33</accession>
<feature type="compositionally biased region" description="Basic and acidic residues" evidence="15">
    <location>
        <begin position="725"/>
        <end position="745"/>
    </location>
</feature>
<dbReference type="SMART" id="SM00293">
    <property type="entry name" value="PWWP"/>
    <property type="match status" value="1"/>
</dbReference>
<evidence type="ECO:0000256" key="5">
    <source>
        <dbReference type="ARBA" id="ARBA00022771"/>
    </source>
</evidence>
<dbReference type="Pfam" id="PF23460">
    <property type="entry name" value="ZMYND8_CC"/>
    <property type="match status" value="1"/>
</dbReference>
<keyword evidence="7" id="KW-0156">Chromatin regulator</keyword>
<evidence type="ECO:0000256" key="10">
    <source>
        <dbReference type="ARBA" id="ARBA00023163"/>
    </source>
</evidence>
<keyword evidence="11" id="KW-0539">Nucleus</keyword>
<dbReference type="CDD" id="cd05508">
    <property type="entry name" value="Bromo_RACK7"/>
    <property type="match status" value="1"/>
</dbReference>
<feature type="compositionally biased region" description="Basic and acidic residues" evidence="15">
    <location>
        <begin position="614"/>
        <end position="639"/>
    </location>
</feature>
<gene>
    <name evidence="19" type="ORF">DUI87_27791</name>
</gene>
<evidence type="ECO:0000256" key="6">
    <source>
        <dbReference type="ARBA" id="ARBA00022833"/>
    </source>
</evidence>
<feature type="compositionally biased region" description="Basic and acidic residues" evidence="15">
    <location>
        <begin position="650"/>
        <end position="703"/>
    </location>
</feature>
<keyword evidence="3" id="KW-0158">Chromosome</keyword>
<keyword evidence="8" id="KW-0805">Transcription regulation</keyword>
<evidence type="ECO:0000256" key="13">
    <source>
        <dbReference type="PROSITE-ProRule" id="PRU00134"/>
    </source>
</evidence>
<dbReference type="PROSITE" id="PS01360">
    <property type="entry name" value="ZF_MYND_1"/>
    <property type="match status" value="1"/>
</dbReference>
<feature type="compositionally biased region" description="Polar residues" evidence="15">
    <location>
        <begin position="485"/>
        <end position="499"/>
    </location>
</feature>
<feature type="compositionally biased region" description="Polar residues" evidence="15">
    <location>
        <begin position="822"/>
        <end position="836"/>
    </location>
</feature>
<dbReference type="GO" id="GO:0008270">
    <property type="term" value="F:zinc ion binding"/>
    <property type="evidence" value="ECO:0007669"/>
    <property type="project" value="UniProtKB-KW"/>
</dbReference>
<feature type="compositionally biased region" description="Polar residues" evidence="15">
    <location>
        <begin position="754"/>
        <end position="776"/>
    </location>
</feature>
<dbReference type="Gene3D" id="6.10.140.2220">
    <property type="match status" value="1"/>
</dbReference>
<evidence type="ECO:0000256" key="4">
    <source>
        <dbReference type="ARBA" id="ARBA00022723"/>
    </source>
</evidence>
<evidence type="ECO:0000259" key="17">
    <source>
        <dbReference type="PROSITE" id="PS50812"/>
    </source>
</evidence>
<feature type="compositionally biased region" description="Basic and acidic residues" evidence="15">
    <location>
        <begin position="1107"/>
        <end position="1126"/>
    </location>
</feature>
<dbReference type="InterPro" id="IPR002893">
    <property type="entry name" value="Znf_MYND"/>
</dbReference>
<feature type="compositionally biased region" description="Low complexity" evidence="15">
    <location>
        <begin position="1089"/>
        <end position="1101"/>
    </location>
</feature>
<feature type="domain" description="Bromo" evidence="16">
    <location>
        <begin position="154"/>
        <end position="224"/>
    </location>
</feature>
<dbReference type="InterPro" id="IPR021931">
    <property type="entry name" value="ZMYND8"/>
</dbReference>
<dbReference type="SUPFAM" id="SSF47370">
    <property type="entry name" value="Bromodomain"/>
    <property type="match status" value="1"/>
</dbReference>
<dbReference type="Pfam" id="PF00439">
    <property type="entry name" value="Bromodomain"/>
    <property type="match status" value="1"/>
</dbReference>
<evidence type="ECO:0000256" key="11">
    <source>
        <dbReference type="ARBA" id="ARBA00023242"/>
    </source>
</evidence>
<dbReference type="PROSITE" id="PS50865">
    <property type="entry name" value="ZF_MYND_2"/>
    <property type="match status" value="1"/>
</dbReference>
<feature type="coiled-coil region" evidence="14">
    <location>
        <begin position="979"/>
        <end position="1028"/>
    </location>
</feature>
<dbReference type="SUPFAM" id="SSF63748">
    <property type="entry name" value="Tudor/PWWP/MBT"/>
    <property type="match status" value="1"/>
</dbReference>
<feature type="compositionally biased region" description="Low complexity" evidence="15">
    <location>
        <begin position="842"/>
        <end position="861"/>
    </location>
</feature>
<keyword evidence="14" id="KW-0175">Coiled coil</keyword>
<dbReference type="GO" id="GO:0003714">
    <property type="term" value="F:transcription corepressor activity"/>
    <property type="evidence" value="ECO:0007669"/>
    <property type="project" value="TreeGrafter"/>
</dbReference>
<evidence type="ECO:0000313" key="19">
    <source>
        <dbReference type="EMBL" id="RMB95679.1"/>
    </source>
</evidence>
<dbReference type="GO" id="GO:0005694">
    <property type="term" value="C:chromosome"/>
    <property type="evidence" value="ECO:0007669"/>
    <property type="project" value="UniProtKB-SubCell"/>
</dbReference>
<name>A0A3M0JA33_HIRRU</name>
<dbReference type="PANTHER" id="PTHR46453">
    <property type="entry name" value="PROTEIN KINASE C-BINDING PROTEIN 1"/>
    <property type="match status" value="1"/>
</dbReference>
<dbReference type="Gene3D" id="2.30.30.140">
    <property type="match status" value="1"/>
</dbReference>
<dbReference type="Pfam" id="PF24324">
    <property type="entry name" value="MYND_ZMYND11_ZMYD8"/>
    <property type="match status" value="1"/>
</dbReference>
<evidence type="ECO:0000256" key="15">
    <source>
        <dbReference type="SAM" id="MobiDB-lite"/>
    </source>
</evidence>
<dbReference type="PROSITE" id="PS50812">
    <property type="entry name" value="PWWP"/>
    <property type="match status" value="1"/>
</dbReference>
<dbReference type="SMART" id="SM00297">
    <property type="entry name" value="BROMO"/>
    <property type="match status" value="1"/>
</dbReference>
<feature type="compositionally biased region" description="Polar residues" evidence="15">
    <location>
        <begin position="1075"/>
        <end position="1088"/>
    </location>
</feature>
<evidence type="ECO:0000259" key="18">
    <source>
        <dbReference type="PROSITE" id="PS50865"/>
    </source>
</evidence>
<feature type="compositionally biased region" description="Polar residues" evidence="15">
    <location>
        <begin position="461"/>
        <end position="478"/>
    </location>
</feature>
<feature type="domain" description="PWWP" evidence="17">
    <location>
        <begin position="266"/>
        <end position="316"/>
    </location>
</feature>
<feature type="compositionally biased region" description="Basic and acidic residues" evidence="15">
    <location>
        <begin position="594"/>
        <end position="606"/>
    </location>
</feature>
<evidence type="ECO:0000256" key="12">
    <source>
        <dbReference type="PROSITE-ProRule" id="PRU00035"/>
    </source>
</evidence>
<dbReference type="Pfam" id="PF12064">
    <property type="entry name" value="DUF3544"/>
    <property type="match status" value="2"/>
</dbReference>
<feature type="region of interest" description="Disordered" evidence="15">
    <location>
        <begin position="59"/>
        <end position="115"/>
    </location>
</feature>
<dbReference type="InterPro" id="IPR036427">
    <property type="entry name" value="Bromodomain-like_sf"/>
</dbReference>
<feature type="region of interest" description="Disordered" evidence="15">
    <location>
        <begin position="401"/>
        <end position="499"/>
    </location>
</feature>
<evidence type="ECO:0000256" key="9">
    <source>
        <dbReference type="ARBA" id="ARBA00023117"/>
    </source>
</evidence>
<dbReference type="FunFam" id="1.20.920.10:FF:000005">
    <property type="entry name" value="protein kinase C-binding protein 1 isoform X2"/>
    <property type="match status" value="1"/>
</dbReference>
<dbReference type="Proteomes" id="UP000269221">
    <property type="component" value="Unassembled WGS sequence"/>
</dbReference>
<proteinExistence type="predicted"/>
<evidence type="ECO:0000259" key="16">
    <source>
        <dbReference type="PROSITE" id="PS50014"/>
    </source>
</evidence>
<reference evidence="19 20" key="1">
    <citation type="submission" date="2018-07" db="EMBL/GenBank/DDBJ databases">
        <title>A high quality draft genome assembly of the barn swallow (H. rustica rustica).</title>
        <authorList>
            <person name="Formenti G."/>
            <person name="Chiara M."/>
            <person name="Poveda L."/>
            <person name="Francoijs K.-J."/>
            <person name="Bonisoli-Alquati A."/>
            <person name="Canova L."/>
            <person name="Gianfranceschi L."/>
            <person name="Horner D.S."/>
            <person name="Saino N."/>
        </authorList>
    </citation>
    <scope>NUCLEOTIDE SEQUENCE [LARGE SCALE GENOMIC DNA]</scope>
    <source>
        <strain evidence="19">Chelidonia</strain>
        <tissue evidence="19">Blood</tissue>
    </source>
</reference>
<dbReference type="InterPro" id="IPR057053">
    <property type="entry name" value="MYND_ZMYND11_ZMYD8"/>
</dbReference>
<dbReference type="CDD" id="cd20160">
    <property type="entry name" value="PWWP_PRKCBP1"/>
    <property type="match status" value="1"/>
</dbReference>
<keyword evidence="5 13" id="KW-0863">Zinc-finger</keyword>